<dbReference type="InterPro" id="IPR052891">
    <property type="entry name" value="DNA-3mA_glycosylase"/>
</dbReference>
<dbReference type="SUPFAM" id="SSF48150">
    <property type="entry name" value="DNA-glycosylase"/>
    <property type="match status" value="1"/>
</dbReference>
<dbReference type="RefSeq" id="WP_183347747.1">
    <property type="nucleotide sequence ID" value="NZ_BLXY01000004.1"/>
</dbReference>
<dbReference type="AlphaFoldDB" id="A0A6V8MWT7"/>
<dbReference type="NCBIfam" id="TIGR00624">
    <property type="entry name" value="tag"/>
    <property type="match status" value="1"/>
</dbReference>
<feature type="binding site" evidence="9">
    <location>
        <position position="12"/>
    </location>
    <ligand>
        <name>Zn(2+)</name>
        <dbReference type="ChEBI" id="CHEBI:29105"/>
    </ligand>
</feature>
<keyword evidence="4 9" id="KW-0862">Zinc</keyword>
<evidence type="ECO:0000256" key="3">
    <source>
        <dbReference type="ARBA" id="ARBA00022801"/>
    </source>
</evidence>
<dbReference type="GO" id="GO:0006284">
    <property type="term" value="P:base-excision repair"/>
    <property type="evidence" value="ECO:0007669"/>
    <property type="project" value="InterPro"/>
</dbReference>
<reference evidence="11" key="3">
    <citation type="submission" date="2022-04" db="EMBL/GenBank/DDBJ databases">
        <authorList>
            <person name="Liu G."/>
        </authorList>
    </citation>
    <scope>NUCLEOTIDE SEQUENCE</scope>
    <source>
        <strain evidence="11">RG22</strain>
    </source>
</reference>
<dbReference type="GO" id="GO:0008725">
    <property type="term" value="F:DNA-3-methyladenine glycosylase activity"/>
    <property type="evidence" value="ECO:0007669"/>
    <property type="project" value="UniProtKB-EC"/>
</dbReference>
<keyword evidence="5" id="KW-0234">DNA repair</keyword>
<evidence type="ECO:0000313" key="13">
    <source>
        <dbReference type="Proteomes" id="UP000831485"/>
    </source>
</evidence>
<dbReference type="InterPro" id="IPR005019">
    <property type="entry name" value="Adenine_glyco"/>
</dbReference>
<accession>A0A6V8MWT7</accession>
<evidence type="ECO:0000313" key="12">
    <source>
        <dbReference type="Proteomes" id="UP000568888"/>
    </source>
</evidence>
<evidence type="ECO:0000256" key="4">
    <source>
        <dbReference type="ARBA" id="ARBA00022833"/>
    </source>
</evidence>
<reference evidence="10" key="2">
    <citation type="journal article" date="2021" name="Int. J. Syst. Evol. Microbiol.">
        <title>Geomonas silvestris sp. nov., Geomonas paludis sp. nov. and Geomonas limicola sp. nov., isolated from terrestrial environments, and emended description of the genus Geomonas.</title>
        <authorList>
            <person name="Itoh H."/>
            <person name="Xu Z."/>
            <person name="Masuda Y."/>
            <person name="Ushijima N."/>
            <person name="Hayakawa C."/>
            <person name="Shiratori Y."/>
            <person name="Senoo K."/>
        </authorList>
    </citation>
    <scope>NUCLEOTIDE SEQUENCE</scope>
    <source>
        <strain evidence="10">Red736</strain>
    </source>
</reference>
<keyword evidence="2" id="KW-0227">DNA damage</keyword>
<feature type="binding site" evidence="9">
    <location>
        <position position="25"/>
    </location>
    <ligand>
        <name>Zn(2+)</name>
        <dbReference type="ChEBI" id="CHEBI:29105"/>
    </ligand>
</feature>
<dbReference type="Proteomes" id="UP000831485">
    <property type="component" value="Chromosome"/>
</dbReference>
<sequence length="196" mass="22272">MTVTAATSPNRCGWAGSDPLYCAYHDLEWGVPVHDDRLLFEFLTLEGAQAGLSWITILRKRDGYRRAFASFDPELVARFSEADQARLMADPAIVRNRLKIGSTIDNARAFLAVQQEFGSFAAYLWRFVDGVPIQNAWRSLAEVPARTEISDRLSRDLKRRGFRFVGSTICYAMMQAVGMVNDHTVDCFRWRELQKG</sequence>
<comment type="function">
    <text evidence="7">Hydrolysis of the deoxyribose N-glycosidic bond to excise 3-methyladenine from the damaged DNA polymer formed by alkylation lesions.</text>
</comment>
<dbReference type="PANTHER" id="PTHR30037:SF4">
    <property type="entry name" value="DNA-3-METHYLADENINE GLYCOSYLASE I"/>
    <property type="match status" value="1"/>
</dbReference>
<dbReference type="PANTHER" id="PTHR30037">
    <property type="entry name" value="DNA-3-METHYLADENINE GLYCOSYLASE 1"/>
    <property type="match status" value="1"/>
</dbReference>
<dbReference type="EMBL" id="BLXY01000004">
    <property type="protein sequence ID" value="GFO64551.1"/>
    <property type="molecule type" value="Genomic_DNA"/>
</dbReference>
<evidence type="ECO:0000313" key="10">
    <source>
        <dbReference type="EMBL" id="GFO64551.1"/>
    </source>
</evidence>
<dbReference type="GO" id="GO:0046872">
    <property type="term" value="F:metal ion binding"/>
    <property type="evidence" value="ECO:0007669"/>
    <property type="project" value="UniProtKB-KW"/>
</dbReference>
<name>A0A6V8MWT7_9BACT</name>
<proteinExistence type="predicted"/>
<keyword evidence="3" id="KW-0378">Hydrolase</keyword>
<organism evidence="10 12">
    <name type="scientific">Geomonas paludis</name>
    <dbReference type="NCBI Taxonomy" id="2740185"/>
    <lineage>
        <taxon>Bacteria</taxon>
        <taxon>Pseudomonadati</taxon>
        <taxon>Thermodesulfobacteriota</taxon>
        <taxon>Desulfuromonadia</taxon>
        <taxon>Geobacterales</taxon>
        <taxon>Geobacteraceae</taxon>
        <taxon>Geomonas</taxon>
    </lineage>
</organism>
<dbReference type="Pfam" id="PF03352">
    <property type="entry name" value="Adenine_glyco"/>
    <property type="match status" value="1"/>
</dbReference>
<dbReference type="InterPro" id="IPR004597">
    <property type="entry name" value="Tag"/>
</dbReference>
<feature type="binding site" evidence="9">
    <location>
        <position position="183"/>
    </location>
    <ligand>
        <name>Zn(2+)</name>
        <dbReference type="ChEBI" id="CHEBI:29105"/>
    </ligand>
</feature>
<evidence type="ECO:0000256" key="8">
    <source>
        <dbReference type="ARBA" id="ARBA00066766"/>
    </source>
</evidence>
<dbReference type="Gene3D" id="1.10.340.30">
    <property type="entry name" value="Hypothetical protein, domain 2"/>
    <property type="match status" value="1"/>
</dbReference>
<keyword evidence="13" id="KW-1185">Reference proteome</keyword>
<feature type="binding site" evidence="9">
    <location>
        <position position="187"/>
    </location>
    <ligand>
        <name>Zn(2+)</name>
        <dbReference type="ChEBI" id="CHEBI:29105"/>
    </ligand>
</feature>
<evidence type="ECO:0000256" key="2">
    <source>
        <dbReference type="ARBA" id="ARBA00022763"/>
    </source>
</evidence>
<gene>
    <name evidence="10" type="primary">tag</name>
    <name evidence="10" type="ORF">GMPD_24700</name>
    <name evidence="11" type="ORF">M1B72_16265</name>
</gene>
<dbReference type="EMBL" id="CP096574">
    <property type="protein sequence ID" value="UPU34993.1"/>
    <property type="molecule type" value="Genomic_DNA"/>
</dbReference>
<evidence type="ECO:0000256" key="9">
    <source>
        <dbReference type="PIRSR" id="PIRSR604597-1"/>
    </source>
</evidence>
<dbReference type="InterPro" id="IPR011257">
    <property type="entry name" value="DNA_glycosylase"/>
</dbReference>
<keyword evidence="1 9" id="KW-0479">Metal-binding</keyword>
<comment type="catalytic activity">
    <reaction evidence="6">
        <text>Hydrolysis of alkylated DNA, releasing 3-methyladenine.</text>
        <dbReference type="EC" id="3.2.2.20"/>
    </reaction>
</comment>
<protein>
    <recommendedName>
        <fullName evidence="8">DNA-3-methyladenine glycosylase I</fullName>
        <ecNumber evidence="8">3.2.2.20</ecNumber>
    </recommendedName>
</protein>
<dbReference type="EC" id="3.2.2.20" evidence="8"/>
<evidence type="ECO:0000256" key="1">
    <source>
        <dbReference type="ARBA" id="ARBA00022723"/>
    </source>
</evidence>
<evidence type="ECO:0000256" key="6">
    <source>
        <dbReference type="ARBA" id="ARBA00052558"/>
    </source>
</evidence>
<evidence type="ECO:0000313" key="11">
    <source>
        <dbReference type="EMBL" id="UPU34993.1"/>
    </source>
</evidence>
<reference evidence="12" key="1">
    <citation type="submission" date="2020-06" db="EMBL/GenBank/DDBJ databases">
        <title>Draft genomic sequecing of Geomonas sp. Red736.</title>
        <authorList>
            <person name="Itoh H."/>
            <person name="Xu Z.X."/>
            <person name="Ushijima N."/>
            <person name="Masuda Y."/>
            <person name="Shiratori Y."/>
            <person name="Senoo K."/>
        </authorList>
    </citation>
    <scope>NUCLEOTIDE SEQUENCE [LARGE SCALE GENOMIC DNA]</scope>
    <source>
        <strain evidence="12">Red736</strain>
    </source>
</reference>
<evidence type="ECO:0000256" key="5">
    <source>
        <dbReference type="ARBA" id="ARBA00023204"/>
    </source>
</evidence>
<dbReference type="Proteomes" id="UP000568888">
    <property type="component" value="Unassembled WGS sequence"/>
</dbReference>
<evidence type="ECO:0000256" key="7">
    <source>
        <dbReference type="ARBA" id="ARBA00057608"/>
    </source>
</evidence>
<dbReference type="FunFam" id="1.10.340.30:FF:000009">
    <property type="entry name" value="DNA-3-methyladenine glycosylase I"/>
    <property type="match status" value="1"/>
</dbReference>